<dbReference type="STRING" id="741276.A0A2S5B0U3"/>
<dbReference type="Gene3D" id="1.20.5.110">
    <property type="match status" value="2"/>
</dbReference>
<dbReference type="GO" id="GO:0031201">
    <property type="term" value="C:SNARE complex"/>
    <property type="evidence" value="ECO:0007669"/>
    <property type="project" value="TreeGrafter"/>
</dbReference>
<feature type="compositionally biased region" description="Gly residues" evidence="2">
    <location>
        <begin position="19"/>
        <end position="32"/>
    </location>
</feature>
<dbReference type="GO" id="GO:0005886">
    <property type="term" value="C:plasma membrane"/>
    <property type="evidence" value="ECO:0007669"/>
    <property type="project" value="TreeGrafter"/>
</dbReference>
<dbReference type="AlphaFoldDB" id="A0A2S5B0U3"/>
<dbReference type="GO" id="GO:0019905">
    <property type="term" value="F:syntaxin binding"/>
    <property type="evidence" value="ECO:0007669"/>
    <property type="project" value="TreeGrafter"/>
</dbReference>
<feature type="compositionally biased region" description="Basic and acidic residues" evidence="2">
    <location>
        <begin position="1"/>
        <end position="13"/>
    </location>
</feature>
<reference evidence="4 5" key="1">
    <citation type="journal article" date="2018" name="Front. Microbiol.">
        <title>Prospects for Fungal Bioremediation of Acidic Radioactive Waste Sites: Characterization and Genome Sequence of Rhodotorula taiwanensis MD1149.</title>
        <authorList>
            <person name="Tkavc R."/>
            <person name="Matrosova V.Y."/>
            <person name="Grichenko O.E."/>
            <person name="Gostincar C."/>
            <person name="Volpe R.P."/>
            <person name="Klimenkova P."/>
            <person name="Gaidamakova E.K."/>
            <person name="Zhou C.E."/>
            <person name="Stewart B.J."/>
            <person name="Lyman M.G."/>
            <person name="Malfatti S.A."/>
            <person name="Rubinfeld B."/>
            <person name="Courtot M."/>
            <person name="Singh J."/>
            <person name="Dalgard C.L."/>
            <person name="Hamilton T."/>
            <person name="Frey K.G."/>
            <person name="Gunde-Cimerman N."/>
            <person name="Dugan L."/>
            <person name="Daly M.J."/>
        </authorList>
    </citation>
    <scope>NUCLEOTIDE SEQUENCE [LARGE SCALE GENOMIC DNA]</scope>
    <source>
        <strain evidence="4 5">MD1149</strain>
    </source>
</reference>
<sequence length="424" mass="45995">MGLFDKKKKEKIPELGQPVYGGGSGGSSGGRGPAATSSSSSSPSLGRNNSYASNAPSTVSSVPPSYRTAPGYVPPSQGGGGYQNQSHFARPAPPPANYPHQQQHPGYGQPDDDGAPAKGKGSWFGRGKKVDEDARNELLAGAPPPGQGPSRFLPGPGPNAGQQGGGYDPYSQRGGPSGHPGDEGGHQAQEFETEEDQEVEGIKQQMRFTKQESLASTRNAVRIAREAEETARATLDKLGEQSDRIANTERHLDLAKSHNDRAVDETKELEALNRSIFRPTFTFNKAAKRDREERRLLDRHNAEKAEREEIRREQYESRQRVDGTFQRMDRDAENAAGARARAKARGAERSRYQFEATASDDEVEDEIDGNLDELSGLAGRLKMLSTTMGSEVDAQNKKLGKVSGKVDVLDNNVVRSTQRLARVK</sequence>
<feature type="domain" description="T-SNARE coiled-coil homology" evidence="3">
    <location>
        <begin position="361"/>
        <end position="423"/>
    </location>
</feature>
<dbReference type="PANTHER" id="PTHR19305">
    <property type="entry name" value="SYNAPTOSOMAL ASSOCIATED PROTEIN"/>
    <property type="match status" value="1"/>
</dbReference>
<feature type="region of interest" description="Disordered" evidence="2">
    <location>
        <begin position="1"/>
        <end position="217"/>
    </location>
</feature>
<dbReference type="SUPFAM" id="SSF58038">
    <property type="entry name" value="SNARE fusion complex"/>
    <property type="match status" value="2"/>
</dbReference>
<comment type="caution">
    <text evidence="4">The sequence shown here is derived from an EMBL/GenBank/DDBJ whole genome shotgun (WGS) entry which is preliminary data.</text>
</comment>
<dbReference type="SMART" id="SM00397">
    <property type="entry name" value="t_SNARE"/>
    <property type="match status" value="2"/>
</dbReference>
<dbReference type="GO" id="GO:0006887">
    <property type="term" value="P:exocytosis"/>
    <property type="evidence" value="ECO:0007669"/>
    <property type="project" value="TreeGrafter"/>
</dbReference>
<evidence type="ECO:0000313" key="5">
    <source>
        <dbReference type="Proteomes" id="UP000237144"/>
    </source>
</evidence>
<feature type="compositionally biased region" description="Low complexity" evidence="2">
    <location>
        <begin position="33"/>
        <end position="50"/>
    </location>
</feature>
<dbReference type="GO" id="GO:0005484">
    <property type="term" value="F:SNAP receptor activity"/>
    <property type="evidence" value="ECO:0007669"/>
    <property type="project" value="TreeGrafter"/>
</dbReference>
<feature type="compositionally biased region" description="Polar residues" evidence="2">
    <location>
        <begin position="51"/>
        <end position="63"/>
    </location>
</feature>
<feature type="region of interest" description="Disordered" evidence="2">
    <location>
        <begin position="288"/>
        <end position="365"/>
    </location>
</feature>
<evidence type="ECO:0000313" key="4">
    <source>
        <dbReference type="EMBL" id="POY70399.1"/>
    </source>
</evidence>
<feature type="compositionally biased region" description="Basic and acidic residues" evidence="2">
    <location>
        <begin position="288"/>
        <end position="333"/>
    </location>
</feature>
<evidence type="ECO:0000256" key="2">
    <source>
        <dbReference type="SAM" id="MobiDB-lite"/>
    </source>
</evidence>
<dbReference type="InterPro" id="IPR000727">
    <property type="entry name" value="T_SNARE_dom"/>
</dbReference>
<keyword evidence="5" id="KW-1185">Reference proteome</keyword>
<proteinExistence type="inferred from homology"/>
<dbReference type="OrthoDB" id="18679at2759"/>
<dbReference type="EMBL" id="PJQD01000122">
    <property type="protein sequence ID" value="POY70399.1"/>
    <property type="molecule type" value="Genomic_DNA"/>
</dbReference>
<organism evidence="4 5">
    <name type="scientific">Rhodotorula taiwanensis</name>
    <dbReference type="NCBI Taxonomy" id="741276"/>
    <lineage>
        <taxon>Eukaryota</taxon>
        <taxon>Fungi</taxon>
        <taxon>Dikarya</taxon>
        <taxon>Basidiomycota</taxon>
        <taxon>Pucciniomycotina</taxon>
        <taxon>Microbotryomycetes</taxon>
        <taxon>Sporidiobolales</taxon>
        <taxon>Sporidiobolaceae</taxon>
        <taxon>Rhodotorula</taxon>
    </lineage>
</organism>
<dbReference type="GO" id="GO:0006906">
    <property type="term" value="P:vesicle fusion"/>
    <property type="evidence" value="ECO:0007669"/>
    <property type="project" value="TreeGrafter"/>
</dbReference>
<name>A0A2S5B0U3_9BASI</name>
<feature type="compositionally biased region" description="Low complexity" evidence="2">
    <location>
        <begin position="98"/>
        <end position="109"/>
    </location>
</feature>
<dbReference type="Proteomes" id="UP000237144">
    <property type="component" value="Unassembled WGS sequence"/>
</dbReference>
<protein>
    <recommendedName>
        <fullName evidence="3">t-SNARE coiled-coil homology domain-containing protein</fullName>
    </recommendedName>
</protein>
<accession>A0A2S5B0U3</accession>
<feature type="compositionally biased region" description="Polar residues" evidence="2">
    <location>
        <begin position="206"/>
        <end position="217"/>
    </location>
</feature>
<dbReference type="PANTHER" id="PTHR19305:SF9">
    <property type="entry name" value="SYNAPTOSOMAL-ASSOCIATED PROTEIN 29"/>
    <property type="match status" value="1"/>
</dbReference>
<dbReference type="PROSITE" id="PS50192">
    <property type="entry name" value="T_SNARE"/>
    <property type="match status" value="1"/>
</dbReference>
<evidence type="ECO:0000256" key="1">
    <source>
        <dbReference type="ARBA" id="ARBA00009480"/>
    </source>
</evidence>
<evidence type="ECO:0000259" key="3">
    <source>
        <dbReference type="PROSITE" id="PS50192"/>
    </source>
</evidence>
<gene>
    <name evidence="4" type="ORF">BMF94_6680</name>
</gene>
<comment type="similarity">
    <text evidence="1">Belongs to the SNAP-25 family.</text>
</comment>
<dbReference type="CDD" id="cd15857">
    <property type="entry name" value="SNARE_SEC9C"/>
    <property type="match status" value="1"/>
</dbReference>
<dbReference type="CDD" id="cd15886">
    <property type="entry name" value="SNARE_SEC9N"/>
    <property type="match status" value="1"/>
</dbReference>